<reference evidence="1 2" key="1">
    <citation type="submission" date="2013-12" db="EMBL/GenBank/DDBJ databases">
        <authorList>
            <person name="Brown-Elliot B."/>
            <person name="Wallace R."/>
            <person name="Lenaerts A."/>
            <person name="Ordway D."/>
            <person name="DeGroote M.A."/>
            <person name="Parker T."/>
            <person name="Sizemore C."/>
            <person name="Tallon L.J."/>
            <person name="Sadzewicz L.K."/>
            <person name="Sengamalay N."/>
            <person name="Fraser C.M."/>
            <person name="Hine E."/>
            <person name="Shefchek K.A."/>
            <person name="Das S.P."/>
            <person name="Tettelin H."/>
        </authorList>
    </citation>
    <scope>NUCLEOTIDE SEQUENCE [LARGE SCALE GENOMIC DNA]</scope>
    <source>
        <strain evidence="1 2">662</strain>
    </source>
</reference>
<organism evidence="1 2">
    <name type="scientific">Mycobacterium kansasii 662</name>
    <dbReference type="NCBI Taxonomy" id="1299326"/>
    <lineage>
        <taxon>Bacteria</taxon>
        <taxon>Bacillati</taxon>
        <taxon>Actinomycetota</taxon>
        <taxon>Actinomycetes</taxon>
        <taxon>Mycobacteriales</taxon>
        <taxon>Mycobacteriaceae</taxon>
        <taxon>Mycobacterium</taxon>
    </lineage>
</organism>
<evidence type="ECO:0000313" key="2">
    <source>
        <dbReference type="Proteomes" id="UP000020561"/>
    </source>
</evidence>
<sequence>MGGPGGGTACRVIAIDRGPGSSRAVVTCAKSRPTWPWRVTVALSGNVIWGTGCGSNGMRLTIEPLR</sequence>
<dbReference type="EMBL" id="JAOA01000001">
    <property type="protein sequence ID" value="EUA21796.1"/>
    <property type="molecule type" value="Genomic_DNA"/>
</dbReference>
<evidence type="ECO:0000313" key="1">
    <source>
        <dbReference type="EMBL" id="EUA21796.1"/>
    </source>
</evidence>
<name>X7ZS12_MYCKA</name>
<protein>
    <submittedName>
        <fullName evidence="1">Uncharacterized protein</fullName>
    </submittedName>
</protein>
<accession>X7ZS12</accession>
<dbReference type="Proteomes" id="UP000020561">
    <property type="component" value="Unassembled WGS sequence"/>
</dbReference>
<dbReference type="AlphaFoldDB" id="X7ZS12"/>
<proteinExistence type="predicted"/>
<comment type="caution">
    <text evidence="1">The sequence shown here is derived from an EMBL/GenBank/DDBJ whole genome shotgun (WGS) entry which is preliminary data.</text>
</comment>
<gene>
    <name evidence="1" type="ORF">I545_1522</name>
</gene>